<dbReference type="SUPFAM" id="SSF103481">
    <property type="entry name" value="Multidrug resistance efflux transporter EmrE"/>
    <property type="match status" value="1"/>
</dbReference>
<dbReference type="PANTHER" id="PTHR36116">
    <property type="entry name" value="UPF0060 MEMBRANE PROTEIN YNFA"/>
    <property type="match status" value="1"/>
</dbReference>
<keyword evidence="1 5" id="KW-1003">Cell membrane</keyword>
<evidence type="ECO:0000256" key="4">
    <source>
        <dbReference type="ARBA" id="ARBA00023136"/>
    </source>
</evidence>
<keyword evidence="2 5" id="KW-0812">Transmembrane</keyword>
<protein>
    <submittedName>
        <fullName evidence="6">YnfA family protein</fullName>
    </submittedName>
</protein>
<gene>
    <name evidence="6" type="ORF">JM946_00640</name>
</gene>
<feature type="transmembrane region" description="Helical" evidence="5">
    <location>
        <begin position="90"/>
        <end position="108"/>
    </location>
</feature>
<evidence type="ECO:0000256" key="5">
    <source>
        <dbReference type="HAMAP-Rule" id="MF_00010"/>
    </source>
</evidence>
<dbReference type="HAMAP" id="MF_00010">
    <property type="entry name" value="UPF0060"/>
    <property type="match status" value="1"/>
</dbReference>
<dbReference type="EMBL" id="JAEVLS010000001">
    <property type="protein sequence ID" value="MBM0103226.1"/>
    <property type="molecule type" value="Genomic_DNA"/>
</dbReference>
<feature type="transmembrane region" description="Helical" evidence="5">
    <location>
        <begin position="61"/>
        <end position="78"/>
    </location>
</feature>
<dbReference type="Proteomes" id="UP000661077">
    <property type="component" value="Unassembled WGS sequence"/>
</dbReference>
<dbReference type="InterPro" id="IPR003844">
    <property type="entry name" value="UPF0060"/>
</dbReference>
<evidence type="ECO:0000256" key="3">
    <source>
        <dbReference type="ARBA" id="ARBA00022989"/>
    </source>
</evidence>
<comment type="similarity">
    <text evidence="5">Belongs to the UPF0060 family.</text>
</comment>
<dbReference type="NCBIfam" id="NF002586">
    <property type="entry name" value="PRK02237.1"/>
    <property type="match status" value="1"/>
</dbReference>
<dbReference type="InterPro" id="IPR037185">
    <property type="entry name" value="EmrE-like"/>
</dbReference>
<keyword evidence="3 5" id="KW-1133">Transmembrane helix</keyword>
<comment type="subcellular location">
    <subcellularLocation>
        <location evidence="5">Cell membrane</location>
        <topology evidence="5">Multi-pass membrane protein</topology>
    </subcellularLocation>
</comment>
<evidence type="ECO:0000256" key="1">
    <source>
        <dbReference type="ARBA" id="ARBA00022475"/>
    </source>
</evidence>
<keyword evidence="4 5" id="KW-0472">Membrane</keyword>
<dbReference type="PANTHER" id="PTHR36116:SF1">
    <property type="entry name" value="UPF0060 MEMBRANE PROTEIN YNFA"/>
    <property type="match status" value="1"/>
</dbReference>
<sequence length="110" mass="11861">MEIVKALGLFVVTALAEIIGCYLPYLWLKKNASVWLLIPAAVSLALFVWLLSLHPTASGRVYAAYGGVYVATALLWLWKVDRVPLGTTDVIGASVALCGMAIIVWGGWRG</sequence>
<organism evidence="6 7">
    <name type="scientific">Steroidobacter gossypii</name>
    <dbReference type="NCBI Taxonomy" id="2805490"/>
    <lineage>
        <taxon>Bacteria</taxon>
        <taxon>Pseudomonadati</taxon>
        <taxon>Pseudomonadota</taxon>
        <taxon>Gammaproteobacteria</taxon>
        <taxon>Steroidobacterales</taxon>
        <taxon>Steroidobacteraceae</taxon>
        <taxon>Steroidobacter</taxon>
    </lineage>
</organism>
<name>A0ABS1WQH8_9GAMM</name>
<proteinExistence type="inferred from homology"/>
<reference evidence="6 7" key="1">
    <citation type="journal article" date="2021" name="Int. J. Syst. Evol. Microbiol.">
        <title>Steroidobacter gossypii sp. nov., isolated from soil of cotton cropping field.</title>
        <authorList>
            <person name="Huang R."/>
            <person name="Yang S."/>
            <person name="Zhen C."/>
            <person name="Liu W."/>
        </authorList>
    </citation>
    <scope>NUCLEOTIDE SEQUENCE [LARGE SCALE GENOMIC DNA]</scope>
    <source>
        <strain evidence="6 7">S1-65</strain>
    </source>
</reference>
<comment type="caution">
    <text evidence="6">The sequence shown here is derived from an EMBL/GenBank/DDBJ whole genome shotgun (WGS) entry which is preliminary data.</text>
</comment>
<evidence type="ECO:0000313" key="6">
    <source>
        <dbReference type="EMBL" id="MBM0103226.1"/>
    </source>
</evidence>
<dbReference type="Pfam" id="PF02694">
    <property type="entry name" value="UPF0060"/>
    <property type="match status" value="1"/>
</dbReference>
<keyword evidence="7" id="KW-1185">Reference proteome</keyword>
<accession>A0ABS1WQH8</accession>
<feature type="transmembrane region" description="Helical" evidence="5">
    <location>
        <begin position="7"/>
        <end position="28"/>
    </location>
</feature>
<evidence type="ECO:0000313" key="7">
    <source>
        <dbReference type="Proteomes" id="UP000661077"/>
    </source>
</evidence>
<feature type="transmembrane region" description="Helical" evidence="5">
    <location>
        <begin position="34"/>
        <end position="54"/>
    </location>
</feature>
<evidence type="ECO:0000256" key="2">
    <source>
        <dbReference type="ARBA" id="ARBA00022692"/>
    </source>
</evidence>